<keyword evidence="2" id="KW-1185">Reference proteome</keyword>
<gene>
    <name evidence="1" type="ORF">BJ085DRAFT_30287</name>
</gene>
<proteinExistence type="predicted"/>
<protein>
    <submittedName>
        <fullName evidence="1">Uncharacterized protein</fullName>
    </submittedName>
</protein>
<sequence length="354" mass="40778">MAALRAVNHELNNNVLYNKYPIDNSMESIFEFYYRTPCTQDNLSIWIPQIRKDPAAAVPLFLGPYLNKGLSVLYFGKRMPHSRRYKPKDEADQKRLKRKYPLLYMIEQGFAESAATIAGILGDYLVSQDPMPDFSDESIFMGPSTVSQMYWVARDMLSMGILMDARESIMPLAIMFHRWSGRWLDNLLLINLAVRDLIRPATVPPTSTINEETVFHLVYHGLDLLYGEPESEDNQIRSTMREHLQNSLLLLYQLWAIELFFPETAEFIEMASNDSADFDPFYVGFTFTMAQDLNLNHSVEYMNEVFGPIPAVPLSTFPGEDQSLVLEYASTAFDRDYNWDPKEKTTLLLELVDL</sequence>
<dbReference type="Proteomes" id="UP000268162">
    <property type="component" value="Unassembled WGS sequence"/>
</dbReference>
<dbReference type="EMBL" id="ML002941">
    <property type="protein sequence ID" value="RKP35168.1"/>
    <property type="molecule type" value="Genomic_DNA"/>
</dbReference>
<evidence type="ECO:0000313" key="1">
    <source>
        <dbReference type="EMBL" id="RKP35168.1"/>
    </source>
</evidence>
<accession>A0A4P9ZPP1</accession>
<evidence type="ECO:0000313" key="2">
    <source>
        <dbReference type="Proteomes" id="UP000268162"/>
    </source>
</evidence>
<name>A0A4P9ZPP1_9FUNG</name>
<organism evidence="1 2">
    <name type="scientific">Dimargaris cristalligena</name>
    <dbReference type="NCBI Taxonomy" id="215637"/>
    <lineage>
        <taxon>Eukaryota</taxon>
        <taxon>Fungi</taxon>
        <taxon>Fungi incertae sedis</taxon>
        <taxon>Zoopagomycota</taxon>
        <taxon>Kickxellomycotina</taxon>
        <taxon>Dimargaritomycetes</taxon>
        <taxon>Dimargaritales</taxon>
        <taxon>Dimargaritaceae</taxon>
        <taxon>Dimargaris</taxon>
    </lineage>
</organism>
<dbReference type="AlphaFoldDB" id="A0A4P9ZPP1"/>
<reference evidence="2" key="1">
    <citation type="journal article" date="2018" name="Nat. Microbiol.">
        <title>Leveraging single-cell genomics to expand the fungal tree of life.</title>
        <authorList>
            <person name="Ahrendt S.R."/>
            <person name="Quandt C.A."/>
            <person name="Ciobanu D."/>
            <person name="Clum A."/>
            <person name="Salamov A."/>
            <person name="Andreopoulos B."/>
            <person name="Cheng J.F."/>
            <person name="Woyke T."/>
            <person name="Pelin A."/>
            <person name="Henrissat B."/>
            <person name="Reynolds N.K."/>
            <person name="Benny G.L."/>
            <person name="Smith M.E."/>
            <person name="James T.Y."/>
            <person name="Grigoriev I.V."/>
        </authorList>
    </citation>
    <scope>NUCLEOTIDE SEQUENCE [LARGE SCALE GENOMIC DNA]</scope>
    <source>
        <strain evidence="2">RSA 468</strain>
    </source>
</reference>